<dbReference type="SUPFAM" id="SSF46894">
    <property type="entry name" value="C-terminal effector domain of the bipartite response regulators"/>
    <property type="match status" value="1"/>
</dbReference>
<dbReference type="EMBL" id="PPTO01000009">
    <property type="protein sequence ID" value="RDB58204.1"/>
    <property type="molecule type" value="Genomic_DNA"/>
</dbReference>
<evidence type="ECO:0000259" key="9">
    <source>
        <dbReference type="PROSITE" id="PS51755"/>
    </source>
</evidence>
<keyword evidence="2" id="KW-0902">Two-component regulatory system</keyword>
<gene>
    <name evidence="10" type="ORF">C1881_06455</name>
</gene>
<organism evidence="10 11">
    <name type="scientific">Slackia isoflavoniconvertens</name>
    <dbReference type="NCBI Taxonomy" id="572010"/>
    <lineage>
        <taxon>Bacteria</taxon>
        <taxon>Bacillati</taxon>
        <taxon>Actinomycetota</taxon>
        <taxon>Coriobacteriia</taxon>
        <taxon>Eggerthellales</taxon>
        <taxon>Eggerthellaceae</taxon>
        <taxon>Slackia</taxon>
    </lineage>
</organism>
<comment type="caution">
    <text evidence="10">The sequence shown here is derived from an EMBL/GenBank/DDBJ whole genome shotgun (WGS) entry which is preliminary data.</text>
</comment>
<keyword evidence="3" id="KW-0805">Transcription regulation</keyword>
<evidence type="ECO:0000256" key="7">
    <source>
        <dbReference type="PROSITE-ProRule" id="PRU01091"/>
    </source>
</evidence>
<dbReference type="InterPro" id="IPR011006">
    <property type="entry name" value="CheY-like_superfamily"/>
</dbReference>
<dbReference type="InterPro" id="IPR036388">
    <property type="entry name" value="WH-like_DNA-bd_sf"/>
</dbReference>
<evidence type="ECO:0000256" key="4">
    <source>
        <dbReference type="ARBA" id="ARBA00023125"/>
    </source>
</evidence>
<dbReference type="SMART" id="SM00448">
    <property type="entry name" value="REC"/>
    <property type="match status" value="1"/>
</dbReference>
<dbReference type="GO" id="GO:0006355">
    <property type="term" value="P:regulation of DNA-templated transcription"/>
    <property type="evidence" value="ECO:0007669"/>
    <property type="project" value="InterPro"/>
</dbReference>
<dbReference type="CDD" id="cd00383">
    <property type="entry name" value="trans_reg_C"/>
    <property type="match status" value="1"/>
</dbReference>
<dbReference type="PANTHER" id="PTHR48111">
    <property type="entry name" value="REGULATOR OF RPOS"/>
    <property type="match status" value="1"/>
</dbReference>
<keyword evidence="1 6" id="KW-0597">Phosphoprotein</keyword>
<dbReference type="RefSeq" id="WP_114615713.1">
    <property type="nucleotide sequence ID" value="NZ_PPTO01000009.1"/>
</dbReference>
<evidence type="ECO:0000256" key="5">
    <source>
        <dbReference type="ARBA" id="ARBA00023163"/>
    </source>
</evidence>
<evidence type="ECO:0000313" key="10">
    <source>
        <dbReference type="EMBL" id="RDB58204.1"/>
    </source>
</evidence>
<proteinExistence type="predicted"/>
<dbReference type="Proteomes" id="UP000253975">
    <property type="component" value="Unassembled WGS sequence"/>
</dbReference>
<dbReference type="InterPro" id="IPR001867">
    <property type="entry name" value="OmpR/PhoB-type_DNA-bd"/>
</dbReference>
<evidence type="ECO:0000256" key="1">
    <source>
        <dbReference type="ARBA" id="ARBA00022553"/>
    </source>
</evidence>
<dbReference type="SUPFAM" id="SSF52172">
    <property type="entry name" value="CheY-like"/>
    <property type="match status" value="1"/>
</dbReference>
<dbReference type="InterPro" id="IPR001789">
    <property type="entry name" value="Sig_transdc_resp-reg_receiver"/>
</dbReference>
<name>A0A369LG87_9ACTN</name>
<dbReference type="Gene3D" id="3.40.50.2300">
    <property type="match status" value="1"/>
</dbReference>
<evidence type="ECO:0000256" key="6">
    <source>
        <dbReference type="PROSITE-ProRule" id="PRU00169"/>
    </source>
</evidence>
<evidence type="ECO:0000256" key="3">
    <source>
        <dbReference type="ARBA" id="ARBA00023015"/>
    </source>
</evidence>
<dbReference type="GO" id="GO:0000976">
    <property type="term" value="F:transcription cis-regulatory region binding"/>
    <property type="evidence" value="ECO:0007669"/>
    <property type="project" value="TreeGrafter"/>
</dbReference>
<evidence type="ECO:0000256" key="2">
    <source>
        <dbReference type="ARBA" id="ARBA00023012"/>
    </source>
</evidence>
<dbReference type="GO" id="GO:0000156">
    <property type="term" value="F:phosphorelay response regulator activity"/>
    <property type="evidence" value="ECO:0007669"/>
    <property type="project" value="TreeGrafter"/>
</dbReference>
<keyword evidence="5" id="KW-0804">Transcription</keyword>
<dbReference type="PROSITE" id="PS51755">
    <property type="entry name" value="OMPR_PHOB"/>
    <property type="match status" value="1"/>
</dbReference>
<dbReference type="CDD" id="cd17574">
    <property type="entry name" value="REC_OmpR"/>
    <property type="match status" value="1"/>
</dbReference>
<dbReference type="Pfam" id="PF00486">
    <property type="entry name" value="Trans_reg_C"/>
    <property type="match status" value="1"/>
</dbReference>
<feature type="modified residue" description="4-aspartylphosphate" evidence="6">
    <location>
        <position position="51"/>
    </location>
</feature>
<evidence type="ECO:0000313" key="11">
    <source>
        <dbReference type="Proteomes" id="UP000253975"/>
    </source>
</evidence>
<dbReference type="InterPro" id="IPR016032">
    <property type="entry name" value="Sig_transdc_resp-reg_C-effctor"/>
</dbReference>
<sequence>MKVMVVDDERDICAVVERLVSGAGYECCSALDGAEAIALYEEEKPDAVILDVMMPGINGFEICKELRMRDDRVGIIMLSAKSDIVDKSMGFSAGCDDYVSKPFNADELLMRIGAALRRASASKVEGERLSGVLRACGGDVEVLLDKGEALVKGKNANLTPKEFRILALLASRPGEVFTSQSVIEHVWGDDYVPSSTSIAVFVRKIRSKIEDNPSKPKYLQTVWHGGYRLGDPESLDS</sequence>
<protein>
    <submittedName>
        <fullName evidence="10">DNA-binding response regulator</fullName>
    </submittedName>
</protein>
<accession>A0A369LG87</accession>
<dbReference type="PANTHER" id="PTHR48111:SF1">
    <property type="entry name" value="TWO-COMPONENT RESPONSE REGULATOR ORR33"/>
    <property type="match status" value="1"/>
</dbReference>
<dbReference type="GO" id="GO:0005829">
    <property type="term" value="C:cytosol"/>
    <property type="evidence" value="ECO:0007669"/>
    <property type="project" value="TreeGrafter"/>
</dbReference>
<dbReference type="PROSITE" id="PS50110">
    <property type="entry name" value="RESPONSE_REGULATORY"/>
    <property type="match status" value="1"/>
</dbReference>
<evidence type="ECO:0000259" key="8">
    <source>
        <dbReference type="PROSITE" id="PS50110"/>
    </source>
</evidence>
<dbReference type="AlphaFoldDB" id="A0A369LG87"/>
<dbReference type="Pfam" id="PF00072">
    <property type="entry name" value="Response_reg"/>
    <property type="match status" value="1"/>
</dbReference>
<dbReference type="GO" id="GO:0032993">
    <property type="term" value="C:protein-DNA complex"/>
    <property type="evidence" value="ECO:0007669"/>
    <property type="project" value="TreeGrafter"/>
</dbReference>
<keyword evidence="4 7" id="KW-0238">DNA-binding</keyword>
<feature type="domain" description="OmpR/PhoB-type" evidence="9">
    <location>
        <begin position="130"/>
        <end position="231"/>
    </location>
</feature>
<feature type="DNA-binding region" description="OmpR/PhoB-type" evidence="7">
    <location>
        <begin position="130"/>
        <end position="231"/>
    </location>
</feature>
<feature type="domain" description="Response regulatory" evidence="8">
    <location>
        <begin position="2"/>
        <end position="116"/>
    </location>
</feature>
<dbReference type="FunFam" id="3.40.50.2300:FF:000001">
    <property type="entry name" value="DNA-binding response regulator PhoB"/>
    <property type="match status" value="1"/>
</dbReference>
<dbReference type="InterPro" id="IPR039420">
    <property type="entry name" value="WalR-like"/>
</dbReference>
<dbReference type="Gene3D" id="1.10.10.10">
    <property type="entry name" value="Winged helix-like DNA-binding domain superfamily/Winged helix DNA-binding domain"/>
    <property type="match status" value="1"/>
</dbReference>
<dbReference type="SMART" id="SM00862">
    <property type="entry name" value="Trans_reg_C"/>
    <property type="match status" value="1"/>
</dbReference>
<reference evidence="10 11" key="1">
    <citation type="journal article" date="2018" name="Elife">
        <title>Discovery and characterization of a prevalent human gut bacterial enzyme sufficient for the inactivation of a family of plant toxins.</title>
        <authorList>
            <person name="Koppel N."/>
            <person name="Bisanz J.E."/>
            <person name="Pandelia M.E."/>
            <person name="Turnbaugh P.J."/>
            <person name="Balskus E.P."/>
        </authorList>
    </citation>
    <scope>NUCLEOTIDE SEQUENCE [LARGE SCALE GENOMIC DNA]</scope>
    <source>
        <strain evidence="10 11">OB21 GAM31</strain>
    </source>
</reference>